<dbReference type="Proteomes" id="UP000531561">
    <property type="component" value="Unassembled WGS sequence"/>
</dbReference>
<comment type="caution">
    <text evidence="2">The sequence shown here is derived from an EMBL/GenBank/DDBJ whole genome shotgun (WGS) entry which is preliminary data.</text>
</comment>
<protein>
    <submittedName>
        <fullName evidence="2">Uncharacterized protein</fullName>
    </submittedName>
</protein>
<dbReference type="EMBL" id="JABFCT010000002">
    <property type="protein sequence ID" value="KAF5877877.1"/>
    <property type="molecule type" value="Genomic_DNA"/>
</dbReference>
<name>A0A8H6EMN8_9HELO</name>
<reference evidence="2 3" key="1">
    <citation type="journal article" date="2020" name="Phytopathology">
        <title>A high-quality genome resource of Botrytis fragariae, a new and rapidly spreading fungal pathogen causing strawberry gray mold in the U.S.A.</title>
        <authorList>
            <person name="Wu Y."/>
            <person name="Saski C.A."/>
            <person name="Schnabel G."/>
            <person name="Xiao S."/>
            <person name="Hu M."/>
        </authorList>
    </citation>
    <scope>NUCLEOTIDE SEQUENCE [LARGE SCALE GENOMIC DNA]</scope>
    <source>
        <strain evidence="2 3">BVB16</strain>
    </source>
</reference>
<dbReference type="RefSeq" id="XP_037196823.1">
    <property type="nucleotide sequence ID" value="XM_037330490.1"/>
</dbReference>
<gene>
    <name evidence="2" type="ORF">Bfra_000039</name>
</gene>
<dbReference type="AlphaFoldDB" id="A0A8H6EMN8"/>
<keyword evidence="3" id="KW-1185">Reference proteome</keyword>
<dbReference type="OrthoDB" id="10433255at2759"/>
<dbReference type="GeneID" id="59254182"/>
<evidence type="ECO:0000256" key="1">
    <source>
        <dbReference type="SAM" id="MobiDB-lite"/>
    </source>
</evidence>
<organism evidence="2 3">
    <name type="scientific">Botrytis fragariae</name>
    <dbReference type="NCBI Taxonomy" id="1964551"/>
    <lineage>
        <taxon>Eukaryota</taxon>
        <taxon>Fungi</taxon>
        <taxon>Dikarya</taxon>
        <taxon>Ascomycota</taxon>
        <taxon>Pezizomycotina</taxon>
        <taxon>Leotiomycetes</taxon>
        <taxon>Helotiales</taxon>
        <taxon>Sclerotiniaceae</taxon>
        <taxon>Botrytis</taxon>
    </lineage>
</organism>
<feature type="compositionally biased region" description="Basic and acidic residues" evidence="1">
    <location>
        <begin position="34"/>
        <end position="45"/>
    </location>
</feature>
<evidence type="ECO:0000313" key="3">
    <source>
        <dbReference type="Proteomes" id="UP000531561"/>
    </source>
</evidence>
<evidence type="ECO:0000313" key="2">
    <source>
        <dbReference type="EMBL" id="KAF5877877.1"/>
    </source>
</evidence>
<accession>A0A8H6EMN8</accession>
<proteinExistence type="predicted"/>
<sequence length="59" mass="6787">MVRPTGVMLELERFRKSPGPVMARDRKPKKMKGQGRDEEGPEMREVPPQNFDGGSEPYR</sequence>
<feature type="region of interest" description="Disordered" evidence="1">
    <location>
        <begin position="15"/>
        <end position="59"/>
    </location>
</feature>